<evidence type="ECO:0000256" key="2">
    <source>
        <dbReference type="ARBA" id="ARBA00009320"/>
    </source>
</evidence>
<dbReference type="PROSITE" id="PS00770">
    <property type="entry name" value="AA_TRANSFER_CLASS_4"/>
    <property type="match status" value="1"/>
</dbReference>
<keyword evidence="8" id="KW-1185">Reference proteome</keyword>
<dbReference type="InterPro" id="IPR036038">
    <property type="entry name" value="Aminotransferase-like"/>
</dbReference>
<evidence type="ECO:0000256" key="3">
    <source>
        <dbReference type="ARBA" id="ARBA00011738"/>
    </source>
</evidence>
<dbReference type="Proteomes" id="UP000318937">
    <property type="component" value="Unassembled WGS sequence"/>
</dbReference>
<sequence>MDAWKDGKLYRFNELTISAYDHGFLYGLGFFETFRTYNGQVFLWGEHWGRLTRALADFRMTMPYDQAVILDAVEALTKANDGEDGYFRLNISAGTHDIGLQPSHYEKPTVILFRKALHIAPRGTEKKAIWLKTPRNSPESASRHKSHHFANNIQARFEVESLAMYEGVFLTADGFVAEGITSNVFWVKDGKLYTPSLATGILAGITRDWILHNFKVEEGLFTKDVLEAADEVFITNAVQEIVPIKEIDGKQLLGNQGPVYAALHKTYVKCIQEERTVR</sequence>
<evidence type="ECO:0000256" key="1">
    <source>
        <dbReference type="ARBA" id="ARBA00001933"/>
    </source>
</evidence>
<dbReference type="InterPro" id="IPR018300">
    <property type="entry name" value="Aminotrans_IV_CS"/>
</dbReference>
<protein>
    <submittedName>
        <fullName evidence="7">Aminodeoxychorismate lyase</fullName>
        <ecNumber evidence="7">4.1.3.38</ecNumber>
    </submittedName>
</protein>
<dbReference type="InterPro" id="IPR043132">
    <property type="entry name" value="BCAT-like_C"/>
</dbReference>
<evidence type="ECO:0000256" key="4">
    <source>
        <dbReference type="ARBA" id="ARBA00022898"/>
    </source>
</evidence>
<dbReference type="FunFam" id="3.20.10.10:FF:000002">
    <property type="entry name" value="D-alanine aminotransferase"/>
    <property type="match status" value="1"/>
</dbReference>
<dbReference type="SUPFAM" id="SSF56752">
    <property type="entry name" value="D-aminoacid aminotransferase-like PLP-dependent enzymes"/>
    <property type="match status" value="1"/>
</dbReference>
<dbReference type="RefSeq" id="WP_142608956.1">
    <property type="nucleotide sequence ID" value="NZ_VDGG01000061.1"/>
</dbReference>
<dbReference type="GO" id="GO:0008652">
    <property type="term" value="P:amino acid biosynthetic process"/>
    <property type="evidence" value="ECO:0007669"/>
    <property type="project" value="UniProtKB-ARBA"/>
</dbReference>
<proteinExistence type="inferred from homology"/>
<dbReference type="NCBIfam" id="NF005800">
    <property type="entry name" value="PRK07650.1"/>
    <property type="match status" value="1"/>
</dbReference>
<dbReference type="EC" id="4.1.3.38" evidence="7"/>
<dbReference type="GO" id="GO:0005829">
    <property type="term" value="C:cytosol"/>
    <property type="evidence" value="ECO:0007669"/>
    <property type="project" value="TreeGrafter"/>
</dbReference>
<comment type="cofactor">
    <cofactor evidence="1 6">
        <name>pyridoxal 5'-phosphate</name>
        <dbReference type="ChEBI" id="CHEBI:597326"/>
    </cofactor>
</comment>
<evidence type="ECO:0000256" key="5">
    <source>
        <dbReference type="RuleBase" id="RU004106"/>
    </source>
</evidence>
<comment type="caution">
    <text evidence="7">The sequence shown here is derived from an EMBL/GenBank/DDBJ whole genome shotgun (WGS) entry which is preliminary data.</text>
</comment>
<accession>A0A544SN08</accession>
<evidence type="ECO:0000313" key="7">
    <source>
        <dbReference type="EMBL" id="TQR06584.1"/>
    </source>
</evidence>
<dbReference type="PANTHER" id="PTHR42743">
    <property type="entry name" value="AMINO-ACID AMINOTRANSFERASE"/>
    <property type="match status" value="1"/>
</dbReference>
<dbReference type="GO" id="GO:0008696">
    <property type="term" value="F:4-amino-4-deoxychorismate lyase activity"/>
    <property type="evidence" value="ECO:0007669"/>
    <property type="project" value="UniProtKB-EC"/>
</dbReference>
<dbReference type="InterPro" id="IPR001544">
    <property type="entry name" value="Aminotrans_IV"/>
</dbReference>
<name>A0A544SN08_9BACI</name>
<gene>
    <name evidence="7" type="primary">pabC</name>
    <name evidence="7" type="ORF">FG383_18865</name>
</gene>
<dbReference type="OrthoDB" id="9805628at2"/>
<dbReference type="GO" id="GO:0046394">
    <property type="term" value="P:carboxylic acid biosynthetic process"/>
    <property type="evidence" value="ECO:0007669"/>
    <property type="project" value="UniProtKB-ARBA"/>
</dbReference>
<comment type="subunit">
    <text evidence="3">Homodimer.</text>
</comment>
<keyword evidence="4 6" id="KW-0663">Pyridoxal phosphate</keyword>
<dbReference type="InterPro" id="IPR050571">
    <property type="entry name" value="Class-IV_PLP-Dep_Aminotrnsfr"/>
</dbReference>
<comment type="similarity">
    <text evidence="2 5">Belongs to the class-IV pyridoxal-phosphate-dependent aminotransferase family.</text>
</comment>
<dbReference type="Gene3D" id="3.30.470.10">
    <property type="match status" value="1"/>
</dbReference>
<organism evidence="7 8">
    <name type="scientific">Psychrobacillus soli</name>
    <dbReference type="NCBI Taxonomy" id="1543965"/>
    <lineage>
        <taxon>Bacteria</taxon>
        <taxon>Bacillati</taxon>
        <taxon>Bacillota</taxon>
        <taxon>Bacilli</taxon>
        <taxon>Bacillales</taxon>
        <taxon>Bacillaceae</taxon>
        <taxon>Psychrobacillus</taxon>
    </lineage>
</organism>
<dbReference type="EMBL" id="VDGG01000061">
    <property type="protein sequence ID" value="TQR06584.1"/>
    <property type="molecule type" value="Genomic_DNA"/>
</dbReference>
<dbReference type="AlphaFoldDB" id="A0A544SN08"/>
<dbReference type="InterPro" id="IPR043131">
    <property type="entry name" value="BCAT-like_N"/>
</dbReference>
<dbReference type="CDD" id="cd00449">
    <property type="entry name" value="PLPDE_IV"/>
    <property type="match status" value="1"/>
</dbReference>
<evidence type="ECO:0000313" key="8">
    <source>
        <dbReference type="Proteomes" id="UP000318937"/>
    </source>
</evidence>
<keyword evidence="7" id="KW-0456">Lyase</keyword>
<evidence type="ECO:0000256" key="6">
    <source>
        <dbReference type="RuleBase" id="RU004516"/>
    </source>
</evidence>
<dbReference type="PANTHER" id="PTHR42743:SF11">
    <property type="entry name" value="AMINODEOXYCHORISMATE LYASE"/>
    <property type="match status" value="1"/>
</dbReference>
<dbReference type="Pfam" id="PF01063">
    <property type="entry name" value="Aminotran_4"/>
    <property type="match status" value="1"/>
</dbReference>
<dbReference type="Gene3D" id="3.20.10.10">
    <property type="entry name" value="D-amino Acid Aminotransferase, subunit A, domain 2"/>
    <property type="match status" value="1"/>
</dbReference>
<reference evidence="7 8" key="1">
    <citation type="submission" date="2019-05" db="EMBL/GenBank/DDBJ databases">
        <title>Psychrobacillus vulpis sp. nov., a new species isolated from feces of a red fox that inhabits in The Tablas de Daimiel Natural Park, Albacete, Spain.</title>
        <authorList>
            <person name="Rodriguez M."/>
            <person name="Reina J.C."/>
            <person name="Bejar V."/>
            <person name="Llamas I."/>
        </authorList>
    </citation>
    <scope>NUCLEOTIDE SEQUENCE [LARGE SCALE GENOMIC DNA]</scope>
    <source>
        <strain evidence="7 8">NHI-2</strain>
    </source>
</reference>